<keyword evidence="2" id="KW-1185">Reference proteome</keyword>
<evidence type="ECO:0000313" key="2">
    <source>
        <dbReference type="Proteomes" id="UP000191418"/>
    </source>
</evidence>
<protein>
    <submittedName>
        <fullName evidence="1">Uncharacterized protein</fullName>
    </submittedName>
</protein>
<dbReference type="AlphaFoldDB" id="A0A1T4QZB1"/>
<reference evidence="1 2" key="1">
    <citation type="submission" date="2017-01" db="EMBL/GenBank/DDBJ databases">
        <title>Genome Sequencing of a Marine Spirillum, Oceanospirillum multiglobuliferum ATCC 33336, from Japan.</title>
        <authorList>
            <person name="Carney J.G."/>
            <person name="Trachtenberg A.M."/>
            <person name="Rheaume B.A."/>
            <person name="Linnane J.D."/>
            <person name="Pitts N.L."/>
            <person name="Mykles D.L."/>
            <person name="Maclea K.S."/>
        </authorList>
    </citation>
    <scope>NUCLEOTIDE SEQUENCE [LARGE SCALE GENOMIC DNA]</scope>
    <source>
        <strain evidence="1 2">ATCC 33336</strain>
    </source>
</reference>
<comment type="caution">
    <text evidence="1">The sequence shown here is derived from an EMBL/GenBank/DDBJ whole genome shotgun (WGS) entry which is preliminary data.</text>
</comment>
<dbReference type="CDD" id="cd00093">
    <property type="entry name" value="HTH_XRE"/>
    <property type="match status" value="1"/>
</dbReference>
<evidence type="ECO:0000313" key="1">
    <source>
        <dbReference type="EMBL" id="OPX57039.1"/>
    </source>
</evidence>
<proteinExistence type="predicted"/>
<dbReference type="OrthoDB" id="6288233at2"/>
<name>A0A1T4QZB1_9GAMM</name>
<dbReference type="RefSeq" id="WP_078745682.1">
    <property type="nucleotide sequence ID" value="NZ_FUXG01000013.1"/>
</dbReference>
<sequence length="159" mass="17898">MAKQPWNRITPNDIPQALQLSVDHGREKKNLSIQRIADLMGVSSQNTLYGWLSSGRMPLMMVPAFEHATGINLITRFLAHGQDKLLVEMPTGKRAQNHDIANLVINANQTFGQLMRFFDGEESAHDVSDALKCLMEDLEKQRRNLDQYKQPELLLGGAS</sequence>
<dbReference type="InterPro" id="IPR001387">
    <property type="entry name" value="Cro/C1-type_HTH"/>
</dbReference>
<organism evidence="1 2">
    <name type="scientific">Oceanospirillum multiglobuliferum</name>
    <dbReference type="NCBI Taxonomy" id="64969"/>
    <lineage>
        <taxon>Bacteria</taxon>
        <taxon>Pseudomonadati</taxon>
        <taxon>Pseudomonadota</taxon>
        <taxon>Gammaproteobacteria</taxon>
        <taxon>Oceanospirillales</taxon>
        <taxon>Oceanospirillaceae</taxon>
        <taxon>Oceanospirillum</taxon>
    </lineage>
</organism>
<gene>
    <name evidence="1" type="ORF">BTE48_01005</name>
</gene>
<dbReference type="STRING" id="64969.SAMN02745127_02101"/>
<dbReference type="Proteomes" id="UP000191418">
    <property type="component" value="Unassembled WGS sequence"/>
</dbReference>
<accession>A0A1T4QZB1</accession>
<dbReference type="EMBL" id="MTSM01000001">
    <property type="protein sequence ID" value="OPX57039.1"/>
    <property type="molecule type" value="Genomic_DNA"/>
</dbReference>